<accession>A0A7W8LQ95</accession>
<dbReference type="AlphaFoldDB" id="A0A7W8LQ95"/>
<name>A0A7W8LQ95_9DEIO</name>
<organism evidence="1 2">
    <name type="scientific">Deinococcus budaensis</name>
    <dbReference type="NCBI Taxonomy" id="1665626"/>
    <lineage>
        <taxon>Bacteria</taxon>
        <taxon>Thermotogati</taxon>
        <taxon>Deinococcota</taxon>
        <taxon>Deinococci</taxon>
        <taxon>Deinococcales</taxon>
        <taxon>Deinococcaceae</taxon>
        <taxon>Deinococcus</taxon>
    </lineage>
</organism>
<dbReference type="Proteomes" id="UP000525389">
    <property type="component" value="Unassembled WGS sequence"/>
</dbReference>
<proteinExistence type="predicted"/>
<comment type="caution">
    <text evidence="1">The sequence shown here is derived from an EMBL/GenBank/DDBJ whole genome shotgun (WGS) entry which is preliminary data.</text>
</comment>
<protein>
    <submittedName>
        <fullName evidence="1">Uncharacterized protein</fullName>
    </submittedName>
</protein>
<evidence type="ECO:0000313" key="2">
    <source>
        <dbReference type="Proteomes" id="UP000525389"/>
    </source>
</evidence>
<dbReference type="RefSeq" id="WP_184028597.1">
    <property type="nucleotide sequence ID" value="NZ_JACHFN010000006.1"/>
</dbReference>
<keyword evidence="2" id="KW-1185">Reference proteome</keyword>
<gene>
    <name evidence="1" type="ORF">HNQ09_002029</name>
</gene>
<dbReference type="EMBL" id="JACHFN010000006">
    <property type="protein sequence ID" value="MBB5234591.1"/>
    <property type="molecule type" value="Genomic_DNA"/>
</dbReference>
<reference evidence="1 2" key="1">
    <citation type="submission" date="2020-08" db="EMBL/GenBank/DDBJ databases">
        <title>Genomic Encyclopedia of Type Strains, Phase IV (KMG-IV): sequencing the most valuable type-strain genomes for metagenomic binning, comparative biology and taxonomic classification.</title>
        <authorList>
            <person name="Goeker M."/>
        </authorList>
    </citation>
    <scope>NUCLEOTIDE SEQUENCE [LARGE SCALE GENOMIC DNA]</scope>
    <source>
        <strain evidence="1 2">DSM 101791</strain>
    </source>
</reference>
<sequence>MTGEVRRPLVHIPGDAVGGGLRVDVLRDGQVRVRALPSGPDLLTGTLEEAAVLAGMLPGLSPAVLEALDWELGLMGLRGEGG</sequence>
<evidence type="ECO:0000313" key="1">
    <source>
        <dbReference type="EMBL" id="MBB5234591.1"/>
    </source>
</evidence>